<reference evidence="2 3" key="1">
    <citation type="submission" date="2018-08" db="EMBL/GenBank/DDBJ databases">
        <title>Chitinophagaceae sp. K23C18032701, a novel bacterium isolated from forest soil.</title>
        <authorList>
            <person name="Wang C."/>
        </authorList>
    </citation>
    <scope>NUCLEOTIDE SEQUENCE [LARGE SCALE GENOMIC DNA]</scope>
    <source>
        <strain evidence="2 3">K23C18032701</strain>
    </source>
</reference>
<dbReference type="InterPro" id="IPR037049">
    <property type="entry name" value="DUF1214_C_sf"/>
</dbReference>
<dbReference type="SUPFAM" id="SSF160935">
    <property type="entry name" value="VPA0735-like"/>
    <property type="match status" value="1"/>
</dbReference>
<dbReference type="PANTHER" id="PTHR36509">
    <property type="entry name" value="BLL3101 PROTEIN"/>
    <property type="match status" value="1"/>
</dbReference>
<keyword evidence="3" id="KW-1185">Reference proteome</keyword>
<dbReference type="EMBL" id="QTJU01000007">
    <property type="protein sequence ID" value="RFM26895.1"/>
    <property type="molecule type" value="Genomic_DNA"/>
</dbReference>
<dbReference type="PANTHER" id="PTHR36509:SF2">
    <property type="entry name" value="BLL3101 PROTEIN"/>
    <property type="match status" value="1"/>
</dbReference>
<protein>
    <submittedName>
        <fullName evidence="2">DUF1254 domain-containing protein</fullName>
    </submittedName>
</protein>
<dbReference type="Pfam" id="PF06742">
    <property type="entry name" value="DUF1214"/>
    <property type="match status" value="1"/>
</dbReference>
<name>A0A3E1NG03_9BACT</name>
<feature type="domain" description="DUF1214" evidence="1">
    <location>
        <begin position="102"/>
        <end position="211"/>
    </location>
</feature>
<dbReference type="Gene3D" id="2.60.120.600">
    <property type="entry name" value="Domain of unknown function DUF1214, C-terminal domain"/>
    <property type="match status" value="1"/>
</dbReference>
<dbReference type="InterPro" id="IPR010621">
    <property type="entry name" value="DUF1214"/>
</dbReference>
<dbReference type="OrthoDB" id="272779at2"/>
<dbReference type="Proteomes" id="UP000261284">
    <property type="component" value="Unassembled WGS sequence"/>
</dbReference>
<organism evidence="2 3">
    <name type="scientific">Deminuibacter soli</name>
    <dbReference type="NCBI Taxonomy" id="2291815"/>
    <lineage>
        <taxon>Bacteria</taxon>
        <taxon>Pseudomonadati</taxon>
        <taxon>Bacteroidota</taxon>
        <taxon>Chitinophagia</taxon>
        <taxon>Chitinophagales</taxon>
        <taxon>Chitinophagaceae</taxon>
        <taxon>Deminuibacter</taxon>
    </lineage>
</organism>
<comment type="caution">
    <text evidence="2">The sequence shown here is derived from an EMBL/GenBank/DDBJ whole genome shotgun (WGS) entry which is preliminary data.</text>
</comment>
<accession>A0A3E1NG03</accession>
<sequence>MNFLLKYTRLSKSDQSIIDRFKPIGIEAGRPYDFVQTHPEFKAALLAGIKDGAAVVDSLGNHIGKKVNGWNLAPLAKEYFGTDYNLRTGYAKKAIYANTPSEAYYPSAAEDKDGLPLDGNNNYTITFPAGGLPPAKYFWSITMYDNSHQLLVPNEIKRYSIGDRTKGIQRNTNGSLTFYISSKKPSAGAANWLPAPPAGFNLMMRIYGPKEQVLNGDWVPPAIVKVR</sequence>
<evidence type="ECO:0000313" key="2">
    <source>
        <dbReference type="EMBL" id="RFM26895.1"/>
    </source>
</evidence>
<dbReference type="RefSeq" id="WP_116848679.1">
    <property type="nucleotide sequence ID" value="NZ_QTJU01000007.1"/>
</dbReference>
<gene>
    <name evidence="2" type="ORF">DXN05_18075</name>
</gene>
<proteinExistence type="predicted"/>
<evidence type="ECO:0000313" key="3">
    <source>
        <dbReference type="Proteomes" id="UP000261284"/>
    </source>
</evidence>
<dbReference type="AlphaFoldDB" id="A0A3E1NG03"/>
<evidence type="ECO:0000259" key="1">
    <source>
        <dbReference type="Pfam" id="PF06742"/>
    </source>
</evidence>